<dbReference type="PROSITE" id="PS50850">
    <property type="entry name" value="MFS"/>
    <property type="match status" value="1"/>
</dbReference>
<dbReference type="InterPro" id="IPR011701">
    <property type="entry name" value="MFS"/>
</dbReference>
<dbReference type="Gene3D" id="1.20.1250.20">
    <property type="entry name" value="MFS general substrate transporter like domains"/>
    <property type="match status" value="2"/>
</dbReference>
<feature type="transmembrane region" description="Helical" evidence="1">
    <location>
        <begin position="166"/>
        <end position="186"/>
    </location>
</feature>
<reference evidence="3" key="1">
    <citation type="submission" date="2020-06" db="EMBL/GenBank/DDBJ databases">
        <title>Unique genomic features of the anaerobic methanotrophic archaea.</title>
        <authorList>
            <person name="Chadwick G.L."/>
            <person name="Skennerton C.T."/>
            <person name="Laso-Perez R."/>
            <person name="Leu A.O."/>
            <person name="Speth D.R."/>
            <person name="Yu H."/>
            <person name="Morgan-Lang C."/>
            <person name="Hatzenpichler R."/>
            <person name="Goudeau D."/>
            <person name="Malmstrom R."/>
            <person name="Brazelton W.J."/>
            <person name="Woyke T."/>
            <person name="Hallam S.J."/>
            <person name="Tyson G.W."/>
            <person name="Wegener G."/>
            <person name="Boetius A."/>
            <person name="Orphan V."/>
        </authorList>
    </citation>
    <scope>NUCLEOTIDE SEQUENCE</scope>
</reference>
<feature type="domain" description="Major facilitator superfamily (MFS) profile" evidence="2">
    <location>
        <begin position="8"/>
        <end position="402"/>
    </location>
</feature>
<dbReference type="AlphaFoldDB" id="A0A7G9YS49"/>
<protein>
    <recommendedName>
        <fullName evidence="2">Major facilitator superfamily (MFS) profile domain-containing protein</fullName>
    </recommendedName>
</protein>
<feature type="transmembrane region" description="Helical" evidence="1">
    <location>
        <begin position="12"/>
        <end position="35"/>
    </location>
</feature>
<dbReference type="SUPFAM" id="SSF103473">
    <property type="entry name" value="MFS general substrate transporter"/>
    <property type="match status" value="1"/>
</dbReference>
<dbReference type="PANTHER" id="PTHR43129:SF1">
    <property type="entry name" value="FOSMIDOMYCIN RESISTANCE PROTEIN"/>
    <property type="match status" value="1"/>
</dbReference>
<name>A0A7G9YS49_9EURY</name>
<feature type="transmembrane region" description="Helical" evidence="1">
    <location>
        <begin position="77"/>
        <end position="94"/>
    </location>
</feature>
<sequence>MEEIGKNTQLVPALIPFIVLHGLMHILATTLPALSPVIKAEFQLTNTGIGMLSFAFAAAIGLGSILSGMLSDRFDGIRLISMGFFSTAILSALLLLSRDFFSLTLIFIIMGFGLSFYHPSALSHIANSFKIKRGKVFGVHEIGGSVGIAITPLIAGFVCLYAGWRLIYIILAVPVIFFTFLLFKWVRAGKIGWATRKQKFHSDANANADDPGLKGFIRQIISTGSIRRIYVIEGLFGFVMGGSLTFIPIFLNEAEGLSPEIAVMLTCVFTAGGAIGKFVGGHFSDLVGERKVMAYGFFLVAPLFFAVPYLPRFGAILALALAGLIFPTVLPAIIATISREVPPSRTGMAFGLLMFAGFGFGSTSRIILGLVSDSFGISAVFYPLVVAVLIGGVLNVCMSDGD</sequence>
<dbReference type="GO" id="GO:0022857">
    <property type="term" value="F:transmembrane transporter activity"/>
    <property type="evidence" value="ECO:0007669"/>
    <property type="project" value="InterPro"/>
</dbReference>
<feature type="transmembrane region" description="Helical" evidence="1">
    <location>
        <begin position="380"/>
        <end position="398"/>
    </location>
</feature>
<feature type="transmembrane region" description="Helical" evidence="1">
    <location>
        <begin position="261"/>
        <end position="280"/>
    </location>
</feature>
<evidence type="ECO:0000313" key="3">
    <source>
        <dbReference type="EMBL" id="QNO50833.1"/>
    </source>
</evidence>
<dbReference type="InterPro" id="IPR036259">
    <property type="entry name" value="MFS_trans_sf"/>
</dbReference>
<feature type="transmembrane region" description="Helical" evidence="1">
    <location>
        <begin position="100"/>
        <end position="117"/>
    </location>
</feature>
<evidence type="ECO:0000259" key="2">
    <source>
        <dbReference type="PROSITE" id="PS50850"/>
    </source>
</evidence>
<keyword evidence="1" id="KW-1133">Transmembrane helix</keyword>
<feature type="transmembrane region" description="Helical" evidence="1">
    <location>
        <begin position="229"/>
        <end position="249"/>
    </location>
</feature>
<feature type="transmembrane region" description="Helical" evidence="1">
    <location>
        <begin position="349"/>
        <end position="368"/>
    </location>
</feature>
<feature type="transmembrane region" description="Helical" evidence="1">
    <location>
        <begin position="292"/>
        <end position="310"/>
    </location>
</feature>
<keyword evidence="1" id="KW-0812">Transmembrane</keyword>
<dbReference type="Pfam" id="PF07690">
    <property type="entry name" value="MFS_1"/>
    <property type="match status" value="1"/>
</dbReference>
<dbReference type="GO" id="GO:0005886">
    <property type="term" value="C:plasma membrane"/>
    <property type="evidence" value="ECO:0007669"/>
    <property type="project" value="TreeGrafter"/>
</dbReference>
<evidence type="ECO:0000256" key="1">
    <source>
        <dbReference type="SAM" id="Phobius"/>
    </source>
</evidence>
<organism evidence="3">
    <name type="scientific">Candidatus Methanophagaceae archaeon ANME-1 ERB6</name>
    <dbReference type="NCBI Taxonomy" id="2759912"/>
    <lineage>
        <taxon>Archaea</taxon>
        <taxon>Methanobacteriati</taxon>
        <taxon>Methanobacteriota</taxon>
        <taxon>Stenosarchaea group</taxon>
        <taxon>Methanomicrobia</taxon>
        <taxon>Candidatus Methanophagales</taxon>
        <taxon>Candidatus Methanophagaceae</taxon>
    </lineage>
</organism>
<feature type="transmembrane region" description="Helical" evidence="1">
    <location>
        <begin position="316"/>
        <end position="337"/>
    </location>
</feature>
<keyword evidence="1" id="KW-0472">Membrane</keyword>
<gene>
    <name evidence="3" type="ORF">GLJDJJHM_00038</name>
</gene>
<accession>A0A7G9YS49</accession>
<dbReference type="EMBL" id="MT631452">
    <property type="protein sequence ID" value="QNO50833.1"/>
    <property type="molecule type" value="Genomic_DNA"/>
</dbReference>
<proteinExistence type="predicted"/>
<feature type="transmembrane region" description="Helical" evidence="1">
    <location>
        <begin position="138"/>
        <end position="160"/>
    </location>
</feature>
<feature type="transmembrane region" description="Helical" evidence="1">
    <location>
        <begin position="47"/>
        <end position="70"/>
    </location>
</feature>
<dbReference type="PANTHER" id="PTHR43129">
    <property type="entry name" value="FOSMIDOMYCIN RESISTANCE PROTEIN"/>
    <property type="match status" value="1"/>
</dbReference>
<dbReference type="InterPro" id="IPR020846">
    <property type="entry name" value="MFS_dom"/>
</dbReference>